<feature type="compositionally biased region" description="Low complexity" evidence="1">
    <location>
        <begin position="70"/>
        <end position="82"/>
    </location>
</feature>
<feature type="compositionally biased region" description="Basic and acidic residues" evidence="1">
    <location>
        <begin position="114"/>
        <end position="125"/>
    </location>
</feature>
<dbReference type="EMBL" id="JAHKSW010000005">
    <property type="protein sequence ID" value="KAG7332005.1"/>
    <property type="molecule type" value="Genomic_DNA"/>
</dbReference>
<gene>
    <name evidence="2" type="ORF">KOW79_003839</name>
</gene>
<feature type="region of interest" description="Disordered" evidence="1">
    <location>
        <begin position="357"/>
        <end position="377"/>
    </location>
</feature>
<feature type="region of interest" description="Disordered" evidence="1">
    <location>
        <begin position="70"/>
        <end position="127"/>
    </location>
</feature>
<evidence type="ECO:0000313" key="2">
    <source>
        <dbReference type="EMBL" id="KAG7332005.1"/>
    </source>
</evidence>
<feature type="region of interest" description="Disordered" evidence="1">
    <location>
        <begin position="306"/>
        <end position="338"/>
    </location>
</feature>
<dbReference type="AlphaFoldDB" id="A0A9D3NZT0"/>
<sequence length="426" mass="46765">MGSLGADGQLDEVHCLWALCPHPCCWETEHRIAKGVYRHAVRASDPKHHANDEDALPSLTLVDVSDWTGTRSVSSSRTSLSRVPPPPPRRDAAPRLRTTNPSFPVITSAAAKSNTRENGTRDKGVSDNTAHISPLIGSPWGSGSLVLWVPNPHYIPQCLKSLKSPHCSVKELTCLPAAQTPSTSKVNCKRTTKRVRFQLTSSPLTFHSSQQTSVSPGQLEAGAGDGLQVSAVIDDPEHLRDLSAFLVKNKPAVFHTVQERMVRRTSQDTPASLYKLDSKTGEEDVDWDSLRQQTYLWKRHSVRPEHVIPPGGTRGAEETFGLSPVRKPSSDRTLPSPQCAAPAACPCVNRKMLDTDERRERGRGSKGTFAPPNSEFYSRGSTHQLYENFNPSPDTSRDLRIITGAMEPWGGRSSTERFCTSIPSLI</sequence>
<organism evidence="2 3">
    <name type="scientific">Hemibagrus wyckioides</name>
    <dbReference type="NCBI Taxonomy" id="337641"/>
    <lineage>
        <taxon>Eukaryota</taxon>
        <taxon>Metazoa</taxon>
        <taxon>Chordata</taxon>
        <taxon>Craniata</taxon>
        <taxon>Vertebrata</taxon>
        <taxon>Euteleostomi</taxon>
        <taxon>Actinopterygii</taxon>
        <taxon>Neopterygii</taxon>
        <taxon>Teleostei</taxon>
        <taxon>Ostariophysi</taxon>
        <taxon>Siluriformes</taxon>
        <taxon>Bagridae</taxon>
        <taxon>Hemibagrus</taxon>
    </lineage>
</organism>
<comment type="caution">
    <text evidence="2">The sequence shown here is derived from an EMBL/GenBank/DDBJ whole genome shotgun (WGS) entry which is preliminary data.</text>
</comment>
<evidence type="ECO:0000313" key="3">
    <source>
        <dbReference type="Proteomes" id="UP000824219"/>
    </source>
</evidence>
<protein>
    <submittedName>
        <fullName evidence="2">Uncharacterized protein</fullName>
    </submittedName>
</protein>
<accession>A0A9D3NZT0</accession>
<keyword evidence="3" id="KW-1185">Reference proteome</keyword>
<dbReference type="Proteomes" id="UP000824219">
    <property type="component" value="Linkage Group LG05"/>
</dbReference>
<evidence type="ECO:0000256" key="1">
    <source>
        <dbReference type="SAM" id="MobiDB-lite"/>
    </source>
</evidence>
<name>A0A9D3NZT0_9TELE</name>
<dbReference type="OrthoDB" id="10033658at2759"/>
<proteinExistence type="predicted"/>
<reference evidence="2 3" key="1">
    <citation type="submission" date="2021-06" db="EMBL/GenBank/DDBJ databases">
        <title>Chromosome-level genome assembly of the red-tail catfish (Hemibagrus wyckioides).</title>
        <authorList>
            <person name="Shao F."/>
        </authorList>
    </citation>
    <scope>NUCLEOTIDE SEQUENCE [LARGE SCALE GENOMIC DNA]</scope>
    <source>
        <strain evidence="2">EC202008001</strain>
        <tissue evidence="2">Blood</tissue>
    </source>
</reference>
<dbReference type="InterPro" id="IPR029134">
    <property type="entry name" value="DUF4647"/>
</dbReference>
<dbReference type="Pfam" id="PF15504">
    <property type="entry name" value="DUF4647"/>
    <property type="match status" value="1"/>
</dbReference>